<feature type="compositionally biased region" description="Low complexity" evidence="1">
    <location>
        <begin position="230"/>
        <end position="239"/>
    </location>
</feature>
<dbReference type="SUPFAM" id="SSF140996">
    <property type="entry name" value="Hermes dimerisation domain"/>
    <property type="match status" value="1"/>
</dbReference>
<evidence type="ECO:0000313" key="3">
    <source>
        <dbReference type="EMBL" id="PTQ50141.1"/>
    </source>
</evidence>
<dbReference type="InterPro" id="IPR052717">
    <property type="entry name" value="Vacuolar_transposase_reg"/>
</dbReference>
<name>A0A2R6XVL3_MARPO</name>
<organism evidence="3 4">
    <name type="scientific">Marchantia polymorpha</name>
    <name type="common">Common liverwort</name>
    <name type="synonym">Marchantia aquatica</name>
    <dbReference type="NCBI Taxonomy" id="3197"/>
    <lineage>
        <taxon>Eukaryota</taxon>
        <taxon>Viridiplantae</taxon>
        <taxon>Streptophyta</taxon>
        <taxon>Embryophyta</taxon>
        <taxon>Marchantiophyta</taxon>
        <taxon>Marchantiopsida</taxon>
        <taxon>Marchantiidae</taxon>
        <taxon>Marchantiales</taxon>
        <taxon>Marchantiaceae</taxon>
        <taxon>Marchantia</taxon>
    </lineage>
</organism>
<proteinExistence type="predicted"/>
<protein>
    <recommendedName>
        <fullName evidence="5">DUF659 domain-containing protein</fullName>
    </recommendedName>
</protein>
<feature type="region of interest" description="Disordered" evidence="1">
    <location>
        <begin position="230"/>
        <end position="277"/>
    </location>
</feature>
<dbReference type="SUPFAM" id="SSF53098">
    <property type="entry name" value="Ribonuclease H-like"/>
    <property type="match status" value="1"/>
</dbReference>
<feature type="non-terminal residue" evidence="3">
    <location>
        <position position="911"/>
    </location>
</feature>
<dbReference type="Proteomes" id="UP000244005">
    <property type="component" value="Unassembled WGS sequence"/>
</dbReference>
<gene>
    <name evidence="3" type="ORF">MARPO_0001s0180</name>
</gene>
<evidence type="ECO:0000256" key="1">
    <source>
        <dbReference type="SAM" id="MobiDB-lite"/>
    </source>
</evidence>
<feature type="chain" id="PRO_5015316823" description="DUF659 domain-containing protein" evidence="2">
    <location>
        <begin position="24"/>
        <end position="911"/>
    </location>
</feature>
<evidence type="ECO:0000313" key="4">
    <source>
        <dbReference type="Proteomes" id="UP000244005"/>
    </source>
</evidence>
<feature type="compositionally biased region" description="Low complexity" evidence="1">
    <location>
        <begin position="265"/>
        <end position="276"/>
    </location>
</feature>
<dbReference type="PANTHER" id="PTHR46169">
    <property type="entry name" value="DNA REPLICATION-RELATED ELEMENT FACTOR, ISOFORM A"/>
    <property type="match status" value="1"/>
</dbReference>
<dbReference type="GO" id="GO:0006357">
    <property type="term" value="P:regulation of transcription by RNA polymerase II"/>
    <property type="evidence" value="ECO:0000318"/>
    <property type="project" value="GO_Central"/>
</dbReference>
<sequence>MPGDSPRLPLAPYLFLLVAKALATSSHQAMNHDILRRIRLPNGTSQQLVSQFPDDVTFSLYGAERYLTATSTMLTTFELATGLTLNRQKCNIFWFSKHPPSAWIGTFGCTLAPPGMLSKLLRTLFGVSLHSVDGDQFLAAKITTKLKYWSSLYLSLVARAIVVNSVLLSTFRLFLSIWAGSFKILRSILGHSATICGQSTSRLALGPGRLVDDLVGYYKCAADSMAHSASQPQSYSSSSDTEDEVIEISDESHDEPTSERFFRPSGRASGSTSATGWHSKKRKKTSWVFDHFYEDDDIIGRLTLSKNGGRLIAHNRLDDDKRARLFSKLVNWIVDNKQPIAVVENNFFKEFMHELNPFFNVPSRMTIGRGVDDAYEEAKAKIALVLESIPGDVALICDGWSSRIMRGYFVVMLHWVDENWNLHPTVIEFIYFPPPHNQLTTSELLLSILKDLNLATRVRAITTDSGGEMPPAMRHVAAKLNEEFDAKLESDWHVRCVCHIINRAVKDCEIIVKPVVEKIRSLLKMIRVSAVLRVAFREIQVLLGRRNIVDVSGLDVEIRWNSMFEMVDNCFLVKDVFESMCNKEEFTAALGGLQLSQTDWREIKAVVDFLRPASELTTTASGSSYVTLSIQPHIYESLKTHYLSTISGTLESGFTVPAAKRAAEAMLSKSEKYKENMNSPLCLLASGLDPSVPVPDEDIQELKFRICQILIVTYGYQQQQMLRFLSDWVFFPLPSWRVQYLVLNVVRSTSKCFPLLSRLARDTFMVMGSSVPSDSVFSGIVLEPCSLESWNRFYKMFVQNCSFFGNVRFSSSLSDENISKMIKLRLWNRLLKRTCDLPNVRINEVPTRIHASIRVIPSPVSITLTIITYTKNSRTLSLVWESRGVYERRSTGVFDRVFNRPQLVQCDVMSR</sequence>
<feature type="compositionally biased region" description="Acidic residues" evidence="1">
    <location>
        <begin position="240"/>
        <end position="249"/>
    </location>
</feature>
<dbReference type="PANTHER" id="PTHR46169:SF15">
    <property type="entry name" value="INNER CENTROMERE PROTEIN A-LIKE ISOFORM X1-RELATED"/>
    <property type="match status" value="1"/>
</dbReference>
<dbReference type="GO" id="GO:0005634">
    <property type="term" value="C:nucleus"/>
    <property type="evidence" value="ECO:0000318"/>
    <property type="project" value="GO_Central"/>
</dbReference>
<evidence type="ECO:0000256" key="2">
    <source>
        <dbReference type="SAM" id="SignalP"/>
    </source>
</evidence>
<dbReference type="InterPro" id="IPR012337">
    <property type="entry name" value="RNaseH-like_sf"/>
</dbReference>
<feature type="signal peptide" evidence="2">
    <location>
        <begin position="1"/>
        <end position="23"/>
    </location>
</feature>
<dbReference type="EMBL" id="KZ772673">
    <property type="protein sequence ID" value="PTQ50141.1"/>
    <property type="molecule type" value="Genomic_DNA"/>
</dbReference>
<reference evidence="4" key="1">
    <citation type="journal article" date="2017" name="Cell">
        <title>Insights into land plant evolution garnered from the Marchantia polymorpha genome.</title>
        <authorList>
            <person name="Bowman J.L."/>
            <person name="Kohchi T."/>
            <person name="Yamato K.T."/>
            <person name="Jenkins J."/>
            <person name="Shu S."/>
            <person name="Ishizaki K."/>
            <person name="Yamaoka S."/>
            <person name="Nishihama R."/>
            <person name="Nakamura Y."/>
            <person name="Berger F."/>
            <person name="Adam C."/>
            <person name="Aki S.S."/>
            <person name="Althoff F."/>
            <person name="Araki T."/>
            <person name="Arteaga-Vazquez M.A."/>
            <person name="Balasubrmanian S."/>
            <person name="Barry K."/>
            <person name="Bauer D."/>
            <person name="Boehm C.R."/>
            <person name="Briginshaw L."/>
            <person name="Caballero-Perez J."/>
            <person name="Catarino B."/>
            <person name="Chen F."/>
            <person name="Chiyoda S."/>
            <person name="Chovatia M."/>
            <person name="Davies K.M."/>
            <person name="Delmans M."/>
            <person name="Demura T."/>
            <person name="Dierschke T."/>
            <person name="Dolan L."/>
            <person name="Dorantes-Acosta A.E."/>
            <person name="Eklund D.M."/>
            <person name="Florent S.N."/>
            <person name="Flores-Sandoval E."/>
            <person name="Fujiyama A."/>
            <person name="Fukuzawa H."/>
            <person name="Galik B."/>
            <person name="Grimanelli D."/>
            <person name="Grimwood J."/>
            <person name="Grossniklaus U."/>
            <person name="Hamada T."/>
            <person name="Haseloff J."/>
            <person name="Hetherington A.J."/>
            <person name="Higo A."/>
            <person name="Hirakawa Y."/>
            <person name="Hundley H.N."/>
            <person name="Ikeda Y."/>
            <person name="Inoue K."/>
            <person name="Inoue S.I."/>
            <person name="Ishida S."/>
            <person name="Jia Q."/>
            <person name="Kakita M."/>
            <person name="Kanazawa T."/>
            <person name="Kawai Y."/>
            <person name="Kawashima T."/>
            <person name="Kennedy M."/>
            <person name="Kinose K."/>
            <person name="Kinoshita T."/>
            <person name="Kohara Y."/>
            <person name="Koide E."/>
            <person name="Komatsu K."/>
            <person name="Kopischke S."/>
            <person name="Kubo M."/>
            <person name="Kyozuka J."/>
            <person name="Lagercrantz U."/>
            <person name="Lin S.S."/>
            <person name="Lindquist E."/>
            <person name="Lipzen A.M."/>
            <person name="Lu C.W."/>
            <person name="De Luna E."/>
            <person name="Martienssen R.A."/>
            <person name="Minamino N."/>
            <person name="Mizutani M."/>
            <person name="Mizutani M."/>
            <person name="Mochizuki N."/>
            <person name="Monte I."/>
            <person name="Mosher R."/>
            <person name="Nagasaki H."/>
            <person name="Nakagami H."/>
            <person name="Naramoto S."/>
            <person name="Nishitani K."/>
            <person name="Ohtani M."/>
            <person name="Okamoto T."/>
            <person name="Okumura M."/>
            <person name="Phillips J."/>
            <person name="Pollak B."/>
            <person name="Reinders A."/>
            <person name="Rovekamp M."/>
            <person name="Sano R."/>
            <person name="Sawa S."/>
            <person name="Schmid M.W."/>
            <person name="Shirakawa M."/>
            <person name="Solano R."/>
            <person name="Spunde A."/>
            <person name="Suetsugu N."/>
            <person name="Sugano S."/>
            <person name="Sugiyama A."/>
            <person name="Sun R."/>
            <person name="Suzuki Y."/>
            <person name="Takenaka M."/>
            <person name="Takezawa D."/>
            <person name="Tomogane H."/>
            <person name="Tsuzuki M."/>
            <person name="Ueda T."/>
            <person name="Umeda M."/>
            <person name="Ward J.M."/>
            <person name="Watanabe Y."/>
            <person name="Yazaki K."/>
            <person name="Yokoyama R."/>
            <person name="Yoshitake Y."/>
            <person name="Yotsui I."/>
            <person name="Zachgo S."/>
            <person name="Schmutz J."/>
        </authorList>
    </citation>
    <scope>NUCLEOTIDE SEQUENCE [LARGE SCALE GENOMIC DNA]</scope>
    <source>
        <strain evidence="4">Tak-1</strain>
    </source>
</reference>
<keyword evidence="4" id="KW-1185">Reference proteome</keyword>
<accession>A0A2R6XVL3</accession>
<keyword evidence="2" id="KW-0732">Signal</keyword>
<dbReference type="OrthoDB" id="1745426at2759"/>
<feature type="compositionally biased region" description="Basic and acidic residues" evidence="1">
    <location>
        <begin position="250"/>
        <end position="262"/>
    </location>
</feature>
<evidence type="ECO:0008006" key="5">
    <source>
        <dbReference type="Google" id="ProtNLM"/>
    </source>
</evidence>
<dbReference type="AlphaFoldDB" id="A0A2R6XVL3"/>